<keyword evidence="3" id="KW-1185">Reference proteome</keyword>
<evidence type="ECO:0000256" key="1">
    <source>
        <dbReference type="SAM" id="MobiDB-lite"/>
    </source>
</evidence>
<proteinExistence type="predicted"/>
<dbReference type="RefSeq" id="XP_060451144.1">
    <property type="nucleotide sequence ID" value="XM_060589609.1"/>
</dbReference>
<reference evidence="2" key="1">
    <citation type="submission" date="2021-06" db="EMBL/GenBank/DDBJ databases">
        <title>Comparative genomics, transcriptomics and evolutionary studies reveal genomic signatures of adaptation to plant cell wall in hemibiotrophic fungi.</title>
        <authorList>
            <consortium name="DOE Joint Genome Institute"/>
            <person name="Baroncelli R."/>
            <person name="Diaz J.F."/>
            <person name="Benocci T."/>
            <person name="Peng M."/>
            <person name="Battaglia E."/>
            <person name="Haridas S."/>
            <person name="Andreopoulos W."/>
            <person name="Labutti K."/>
            <person name="Pangilinan J."/>
            <person name="Floch G.L."/>
            <person name="Makela M.R."/>
            <person name="Henrissat B."/>
            <person name="Grigoriev I.V."/>
            <person name="Crouch J.A."/>
            <person name="De Vries R.P."/>
            <person name="Sukno S.A."/>
            <person name="Thon M.R."/>
        </authorList>
    </citation>
    <scope>NUCLEOTIDE SEQUENCE</scope>
    <source>
        <strain evidence="2">CBS 102054</strain>
    </source>
</reference>
<dbReference type="GeneID" id="85474471"/>
<feature type="region of interest" description="Disordered" evidence="1">
    <location>
        <begin position="50"/>
        <end position="69"/>
    </location>
</feature>
<name>A0AAJ0A266_9PEZI</name>
<dbReference type="EMBL" id="JAHMHQ010000002">
    <property type="protein sequence ID" value="KAK1655100.1"/>
    <property type="molecule type" value="Genomic_DNA"/>
</dbReference>
<dbReference type="AlphaFoldDB" id="A0AAJ0A266"/>
<organism evidence="2 3">
    <name type="scientific">Colletotrichum phormii</name>
    <dbReference type="NCBI Taxonomy" id="359342"/>
    <lineage>
        <taxon>Eukaryota</taxon>
        <taxon>Fungi</taxon>
        <taxon>Dikarya</taxon>
        <taxon>Ascomycota</taxon>
        <taxon>Pezizomycotina</taxon>
        <taxon>Sordariomycetes</taxon>
        <taxon>Hypocreomycetidae</taxon>
        <taxon>Glomerellales</taxon>
        <taxon>Glomerellaceae</taxon>
        <taxon>Colletotrichum</taxon>
        <taxon>Colletotrichum acutatum species complex</taxon>
    </lineage>
</organism>
<accession>A0AAJ0A266</accession>
<evidence type="ECO:0000313" key="2">
    <source>
        <dbReference type="EMBL" id="KAK1655100.1"/>
    </source>
</evidence>
<comment type="caution">
    <text evidence="2">The sequence shown here is derived from an EMBL/GenBank/DDBJ whole genome shotgun (WGS) entry which is preliminary data.</text>
</comment>
<gene>
    <name evidence="2" type="ORF">BDP81DRAFT_417355</name>
</gene>
<evidence type="ECO:0000313" key="3">
    <source>
        <dbReference type="Proteomes" id="UP001243989"/>
    </source>
</evidence>
<protein>
    <submittedName>
        <fullName evidence="2">Uncharacterized protein</fullName>
    </submittedName>
</protein>
<sequence length="87" mass="9306">MAKQVSLIAPVAVSGAAAAARYCCLATVHEEEDQGELGMMTWRSFLGGDDGEEHYRTGTRSSSKHKNTPSSIASYIHQCNATMAVES</sequence>
<dbReference type="Proteomes" id="UP001243989">
    <property type="component" value="Unassembled WGS sequence"/>
</dbReference>